<dbReference type="AlphaFoldDB" id="X1FNN9"/>
<evidence type="ECO:0000313" key="1">
    <source>
        <dbReference type="EMBL" id="GAH22393.1"/>
    </source>
</evidence>
<accession>X1FNN9</accession>
<gene>
    <name evidence="1" type="ORF">S03H2_04794</name>
</gene>
<organism evidence="1">
    <name type="scientific">marine sediment metagenome</name>
    <dbReference type="NCBI Taxonomy" id="412755"/>
    <lineage>
        <taxon>unclassified sequences</taxon>
        <taxon>metagenomes</taxon>
        <taxon>ecological metagenomes</taxon>
    </lineage>
</organism>
<dbReference type="EMBL" id="BARU01001939">
    <property type="protein sequence ID" value="GAH22393.1"/>
    <property type="molecule type" value="Genomic_DNA"/>
</dbReference>
<proteinExistence type="predicted"/>
<sequence length="125" mass="13590">MINEIASDFAPRNYTVLNSYFDKDEVIIAALAEDAVARSAATDINNLPNLPMDLLATSTIGSFILPIMLYGNTPVITNNIKPYRIITTTTEPTIAKGIFLPGFLISSAIVEICSKLTKDTIINPK</sequence>
<name>X1FNN9_9ZZZZ</name>
<protein>
    <submittedName>
        <fullName evidence="1">Uncharacterized protein</fullName>
    </submittedName>
</protein>
<reference evidence="1" key="1">
    <citation type="journal article" date="2014" name="Front. Microbiol.">
        <title>High frequency of phylogenetically diverse reductive dehalogenase-homologous genes in deep subseafloor sedimentary metagenomes.</title>
        <authorList>
            <person name="Kawai M."/>
            <person name="Futagami T."/>
            <person name="Toyoda A."/>
            <person name="Takaki Y."/>
            <person name="Nishi S."/>
            <person name="Hori S."/>
            <person name="Arai W."/>
            <person name="Tsubouchi T."/>
            <person name="Morono Y."/>
            <person name="Uchiyama I."/>
            <person name="Ito T."/>
            <person name="Fujiyama A."/>
            <person name="Inagaki F."/>
            <person name="Takami H."/>
        </authorList>
    </citation>
    <scope>NUCLEOTIDE SEQUENCE</scope>
    <source>
        <strain evidence="1">Expedition CK06-06</strain>
    </source>
</reference>
<comment type="caution">
    <text evidence="1">The sequence shown here is derived from an EMBL/GenBank/DDBJ whole genome shotgun (WGS) entry which is preliminary data.</text>
</comment>